<evidence type="ECO:0000313" key="4">
    <source>
        <dbReference type="EMBL" id="KXJ96355.1"/>
    </source>
</evidence>
<protein>
    <submittedName>
        <fullName evidence="4">Xyloglucan-specific endo-beta-1,4-glucanase</fullName>
    </submittedName>
</protein>
<keyword evidence="2" id="KW-0119">Carbohydrate metabolism</keyword>
<dbReference type="PANTHER" id="PTHR34002">
    <property type="entry name" value="BLR1656 PROTEIN"/>
    <property type="match status" value="1"/>
</dbReference>
<name>A0A136JGS3_9PEZI</name>
<dbReference type="InterPro" id="IPR002594">
    <property type="entry name" value="GH12"/>
</dbReference>
<dbReference type="PANTHER" id="PTHR34002:SF9">
    <property type="entry name" value="XYLOGLUCAN-SPECIFIC ENDO-BETA-1,4-GLUCANASE A"/>
    <property type="match status" value="1"/>
</dbReference>
<dbReference type="OrthoDB" id="95118at2759"/>
<dbReference type="Pfam" id="PF01670">
    <property type="entry name" value="Glyco_hydro_12"/>
    <property type="match status" value="1"/>
</dbReference>
<dbReference type="GO" id="GO:0000272">
    <property type="term" value="P:polysaccharide catabolic process"/>
    <property type="evidence" value="ECO:0007669"/>
    <property type="project" value="UniProtKB-KW"/>
</dbReference>
<dbReference type="Proteomes" id="UP000070501">
    <property type="component" value="Unassembled WGS sequence"/>
</dbReference>
<keyword evidence="2" id="KW-0624">Polysaccharide degradation</keyword>
<accession>A0A136JGS3</accession>
<feature type="chain" id="PRO_5007293757" evidence="3">
    <location>
        <begin position="21"/>
        <end position="252"/>
    </location>
</feature>
<dbReference type="SUPFAM" id="SSF49899">
    <property type="entry name" value="Concanavalin A-like lectins/glucanases"/>
    <property type="match status" value="1"/>
</dbReference>
<feature type="signal peptide" evidence="3">
    <location>
        <begin position="1"/>
        <end position="20"/>
    </location>
</feature>
<dbReference type="InterPro" id="IPR013320">
    <property type="entry name" value="ConA-like_dom_sf"/>
</dbReference>
<dbReference type="EMBL" id="KQ964245">
    <property type="protein sequence ID" value="KXJ96355.1"/>
    <property type="molecule type" value="Genomic_DNA"/>
</dbReference>
<dbReference type="STRING" id="196109.A0A136JGS3"/>
<proteinExistence type="inferred from homology"/>
<evidence type="ECO:0000313" key="5">
    <source>
        <dbReference type="Proteomes" id="UP000070501"/>
    </source>
</evidence>
<dbReference type="GO" id="GO:0008810">
    <property type="term" value="F:cellulase activity"/>
    <property type="evidence" value="ECO:0007669"/>
    <property type="project" value="InterPro"/>
</dbReference>
<reference evidence="5" key="1">
    <citation type="submission" date="2016-02" db="EMBL/GenBank/DDBJ databases">
        <title>Draft genome sequence of Microdochium bolleyi, a fungal endophyte of beachgrass.</title>
        <authorList>
            <consortium name="DOE Joint Genome Institute"/>
            <person name="David A.S."/>
            <person name="May G."/>
            <person name="Haridas S."/>
            <person name="Lim J."/>
            <person name="Wang M."/>
            <person name="Labutti K."/>
            <person name="Lipzen A."/>
            <person name="Barry K."/>
            <person name="Grigoriev I.V."/>
        </authorList>
    </citation>
    <scope>NUCLEOTIDE SEQUENCE [LARGE SCALE GENOMIC DNA]</scope>
    <source>
        <strain evidence="5">J235TASD1</strain>
    </source>
</reference>
<sequence length="252" mass="26223">MKTTAILATLLPALAGLVAATPTPTLDKRATTFCGDWDSAATGGYTVYNNLWGKGAATSGSQCTTLTGMSGSNLQWSTSWSWQGGNYNVKSYPNAVLTSAAPKQLSAIKSIPSAWQWSYTGNNMVANVAYDLFTSSVASASSTPQYEIMIWLGALGGAGPISSTGSAIATPTINGVKWNLFKGPNGAMTVFSFVAPSQQTNFSGDLNAFVKYLTSSQGLPASQYLNSLGAGTEPFVGSNAVFRTTAYRAAVN</sequence>
<keyword evidence="2" id="KW-0326">Glycosidase</keyword>
<evidence type="ECO:0000256" key="3">
    <source>
        <dbReference type="SAM" id="SignalP"/>
    </source>
</evidence>
<dbReference type="InParanoid" id="A0A136JGS3"/>
<dbReference type="InterPro" id="IPR013319">
    <property type="entry name" value="GH11/12"/>
</dbReference>
<keyword evidence="2" id="KW-0378">Hydrolase</keyword>
<evidence type="ECO:0000256" key="1">
    <source>
        <dbReference type="ARBA" id="ARBA00005519"/>
    </source>
</evidence>
<dbReference type="Gene3D" id="2.60.120.180">
    <property type="match status" value="1"/>
</dbReference>
<evidence type="ECO:0000256" key="2">
    <source>
        <dbReference type="RuleBase" id="RU361163"/>
    </source>
</evidence>
<dbReference type="AlphaFoldDB" id="A0A136JGS3"/>
<organism evidence="4 5">
    <name type="scientific">Microdochium bolleyi</name>
    <dbReference type="NCBI Taxonomy" id="196109"/>
    <lineage>
        <taxon>Eukaryota</taxon>
        <taxon>Fungi</taxon>
        <taxon>Dikarya</taxon>
        <taxon>Ascomycota</taxon>
        <taxon>Pezizomycotina</taxon>
        <taxon>Sordariomycetes</taxon>
        <taxon>Xylariomycetidae</taxon>
        <taxon>Xylariales</taxon>
        <taxon>Microdochiaceae</taxon>
        <taxon>Microdochium</taxon>
    </lineage>
</organism>
<keyword evidence="5" id="KW-1185">Reference proteome</keyword>
<comment type="similarity">
    <text evidence="1 2">Belongs to the glycosyl hydrolase 12 (cellulase H) family.</text>
</comment>
<keyword evidence="3" id="KW-0732">Signal</keyword>
<gene>
    <name evidence="4" type="ORF">Micbo1qcDRAFT_186951</name>
</gene>